<keyword evidence="2 7" id="KW-0808">Transferase</keyword>
<dbReference type="GO" id="GO:0005524">
    <property type="term" value="F:ATP binding"/>
    <property type="evidence" value="ECO:0007669"/>
    <property type="project" value="UniProtKB-UniRule"/>
</dbReference>
<protein>
    <recommendedName>
        <fullName evidence="7">Shikimate kinase</fullName>
        <shortName evidence="7">SK</shortName>
        <ecNumber evidence="7">2.7.1.71</ecNumber>
    </recommendedName>
</protein>
<feature type="binding site" evidence="7">
    <location>
        <position position="17"/>
    </location>
    <ligand>
        <name>Mg(2+)</name>
        <dbReference type="ChEBI" id="CHEBI:18420"/>
    </ligand>
</feature>
<feature type="binding site" evidence="7">
    <location>
        <begin position="13"/>
        <end position="18"/>
    </location>
    <ligand>
        <name>ATP</name>
        <dbReference type="ChEBI" id="CHEBI:30616"/>
    </ligand>
</feature>
<keyword evidence="5 7" id="KW-0067">ATP-binding</keyword>
<dbReference type="Pfam" id="PF01202">
    <property type="entry name" value="SKI"/>
    <property type="match status" value="1"/>
</dbReference>
<dbReference type="PANTHER" id="PTHR21087:SF16">
    <property type="entry name" value="SHIKIMATE KINASE 1, CHLOROPLASTIC"/>
    <property type="match status" value="1"/>
</dbReference>
<evidence type="ECO:0000256" key="3">
    <source>
        <dbReference type="ARBA" id="ARBA00022741"/>
    </source>
</evidence>
<dbReference type="GO" id="GO:0005829">
    <property type="term" value="C:cytosol"/>
    <property type="evidence" value="ECO:0007669"/>
    <property type="project" value="TreeGrafter"/>
</dbReference>
<evidence type="ECO:0000313" key="9">
    <source>
        <dbReference type="Proteomes" id="UP000217944"/>
    </source>
</evidence>
<reference evidence="8 9" key="1">
    <citation type="journal article" date="2017" name="Syst. Appl. Microbiol.">
        <title>Lebetimonas natsushimae sp. nov., a novel strictly anaerobic, moderately thermophilic chemoautotroph isolated from a deep-sea hydrothermal vent polychaete nest in the Mid-Okinawa Trough.</title>
        <authorList>
            <person name="Nagata R."/>
            <person name="Takaki Y."/>
            <person name="Tame A."/>
            <person name="Nunoura T."/>
            <person name="Muto H."/>
            <person name="Mino S."/>
            <person name="Sawayama S."/>
            <person name="Takai K."/>
            <person name="Nakagawa S."/>
        </authorList>
    </citation>
    <scope>NUCLEOTIDE SEQUENCE [LARGE SCALE GENOMIC DNA]</scope>
    <source>
        <strain evidence="8 9">HS1857</strain>
    </source>
</reference>
<feature type="binding site" evidence="7">
    <location>
        <position position="82"/>
    </location>
    <ligand>
        <name>substrate</name>
    </ligand>
</feature>
<feature type="binding site" evidence="7">
    <location>
        <position position="119"/>
    </location>
    <ligand>
        <name>ATP</name>
        <dbReference type="ChEBI" id="CHEBI:30616"/>
    </ligand>
</feature>
<gene>
    <name evidence="7" type="primary">aroK</name>
    <name evidence="8" type="ORF">LNAT_P0285</name>
</gene>
<keyword evidence="3 7" id="KW-0547">Nucleotide-binding</keyword>
<dbReference type="Gene3D" id="3.40.50.300">
    <property type="entry name" value="P-loop containing nucleotide triphosphate hydrolases"/>
    <property type="match status" value="1"/>
</dbReference>
<dbReference type="CDD" id="cd00464">
    <property type="entry name" value="SK"/>
    <property type="match status" value="1"/>
</dbReference>
<evidence type="ECO:0000313" key="8">
    <source>
        <dbReference type="EMBL" id="GAX86990.1"/>
    </source>
</evidence>
<proteinExistence type="inferred from homology"/>
<dbReference type="GO" id="GO:0009423">
    <property type="term" value="P:chorismate biosynthetic process"/>
    <property type="evidence" value="ECO:0007669"/>
    <property type="project" value="UniProtKB-UniRule"/>
</dbReference>
<evidence type="ECO:0000256" key="5">
    <source>
        <dbReference type="ARBA" id="ARBA00022840"/>
    </source>
</evidence>
<dbReference type="GO" id="GO:0008652">
    <property type="term" value="P:amino acid biosynthetic process"/>
    <property type="evidence" value="ECO:0007669"/>
    <property type="project" value="UniProtKB-KW"/>
</dbReference>
<evidence type="ECO:0000256" key="2">
    <source>
        <dbReference type="ARBA" id="ARBA00022679"/>
    </source>
</evidence>
<dbReference type="OrthoDB" id="9800332at2"/>
<keyword evidence="7" id="KW-0963">Cytoplasm</keyword>
<keyword evidence="7" id="KW-0460">Magnesium</keyword>
<dbReference type="GO" id="GO:0004765">
    <property type="term" value="F:shikimate kinase activity"/>
    <property type="evidence" value="ECO:0007669"/>
    <property type="project" value="UniProtKB-UniRule"/>
</dbReference>
<keyword evidence="4 7" id="KW-0418">Kinase</keyword>
<dbReference type="RefSeq" id="WP_096258148.1">
    <property type="nucleotide sequence ID" value="NZ_BDME01000001.1"/>
</dbReference>
<accession>A0A292YC50</accession>
<name>A0A292YC50_9BACT</name>
<comment type="subunit">
    <text evidence="7">Monomer.</text>
</comment>
<dbReference type="InterPro" id="IPR000623">
    <property type="entry name" value="Shikimate_kinase/TSH1"/>
</dbReference>
<comment type="caution">
    <text evidence="8">The sequence shown here is derived from an EMBL/GenBank/DDBJ whole genome shotgun (WGS) entry which is preliminary data.</text>
</comment>
<dbReference type="InterPro" id="IPR031322">
    <property type="entry name" value="Shikimate/glucono_kinase"/>
</dbReference>
<comment type="catalytic activity">
    <reaction evidence="7">
        <text>shikimate + ATP = 3-phosphoshikimate + ADP + H(+)</text>
        <dbReference type="Rhea" id="RHEA:13121"/>
        <dbReference type="ChEBI" id="CHEBI:15378"/>
        <dbReference type="ChEBI" id="CHEBI:30616"/>
        <dbReference type="ChEBI" id="CHEBI:36208"/>
        <dbReference type="ChEBI" id="CHEBI:145989"/>
        <dbReference type="ChEBI" id="CHEBI:456216"/>
        <dbReference type="EC" id="2.7.1.71"/>
    </reaction>
</comment>
<keyword evidence="1 7" id="KW-0028">Amino-acid biosynthesis</keyword>
<comment type="subcellular location">
    <subcellularLocation>
        <location evidence="7">Cytoplasm</location>
    </subcellularLocation>
</comment>
<evidence type="ECO:0000256" key="7">
    <source>
        <dbReference type="HAMAP-Rule" id="MF_00109"/>
    </source>
</evidence>
<dbReference type="UniPathway" id="UPA00053">
    <property type="reaction ID" value="UER00088"/>
</dbReference>
<comment type="similarity">
    <text evidence="7">Belongs to the shikimate kinase family.</text>
</comment>
<dbReference type="EMBL" id="BDME01000001">
    <property type="protein sequence ID" value="GAX86990.1"/>
    <property type="molecule type" value="Genomic_DNA"/>
</dbReference>
<dbReference type="GO" id="GO:0000287">
    <property type="term" value="F:magnesium ion binding"/>
    <property type="evidence" value="ECO:0007669"/>
    <property type="project" value="UniProtKB-UniRule"/>
</dbReference>
<dbReference type="Proteomes" id="UP000217944">
    <property type="component" value="Unassembled WGS sequence"/>
</dbReference>
<keyword evidence="9" id="KW-1185">Reference proteome</keyword>
<dbReference type="PANTHER" id="PTHR21087">
    <property type="entry name" value="SHIKIMATE KINASE"/>
    <property type="match status" value="1"/>
</dbReference>
<keyword evidence="6 7" id="KW-0057">Aromatic amino acid biosynthesis</keyword>
<dbReference type="EC" id="2.7.1.71" evidence="7"/>
<comment type="caution">
    <text evidence="7">Lacks conserved residue(s) required for the propagation of feature annotation.</text>
</comment>
<dbReference type="PRINTS" id="PR01100">
    <property type="entry name" value="SHIKIMTKNASE"/>
</dbReference>
<dbReference type="InterPro" id="IPR027417">
    <property type="entry name" value="P-loop_NTPase"/>
</dbReference>
<feature type="binding site" evidence="7">
    <location>
        <position position="35"/>
    </location>
    <ligand>
        <name>substrate</name>
    </ligand>
</feature>
<evidence type="ECO:0000256" key="6">
    <source>
        <dbReference type="ARBA" id="ARBA00023141"/>
    </source>
</evidence>
<dbReference type="SUPFAM" id="SSF52540">
    <property type="entry name" value="P-loop containing nucleoside triphosphate hydrolases"/>
    <property type="match status" value="1"/>
</dbReference>
<dbReference type="GO" id="GO:0009073">
    <property type="term" value="P:aromatic amino acid family biosynthetic process"/>
    <property type="evidence" value="ECO:0007669"/>
    <property type="project" value="UniProtKB-KW"/>
</dbReference>
<keyword evidence="7" id="KW-0479">Metal-binding</keyword>
<evidence type="ECO:0000256" key="4">
    <source>
        <dbReference type="ARBA" id="ARBA00022777"/>
    </source>
</evidence>
<comment type="pathway">
    <text evidence="7">Metabolic intermediate biosynthesis; chorismate biosynthesis; chorismate from D-erythrose 4-phosphate and phosphoenolpyruvate: step 5/7.</text>
</comment>
<comment type="function">
    <text evidence="7">Catalyzes the specific phosphorylation of the 3-hydroxyl group of shikimic acid using ATP as a cosubstrate.</text>
</comment>
<feature type="binding site" evidence="7">
    <location>
        <position position="59"/>
    </location>
    <ligand>
        <name>substrate</name>
    </ligand>
</feature>
<dbReference type="HAMAP" id="MF_00109">
    <property type="entry name" value="Shikimate_kinase"/>
    <property type="match status" value="1"/>
</dbReference>
<organism evidence="8 9">
    <name type="scientific">Lebetimonas natsushimae</name>
    <dbReference type="NCBI Taxonomy" id="1936991"/>
    <lineage>
        <taxon>Bacteria</taxon>
        <taxon>Pseudomonadati</taxon>
        <taxon>Campylobacterota</taxon>
        <taxon>Epsilonproteobacteria</taxon>
        <taxon>Nautiliales</taxon>
        <taxon>Nautiliaceae</taxon>
        <taxon>Lebetimonas</taxon>
    </lineage>
</organism>
<evidence type="ECO:0000256" key="1">
    <source>
        <dbReference type="ARBA" id="ARBA00022605"/>
    </source>
</evidence>
<feature type="binding site" evidence="7">
    <location>
        <position position="135"/>
    </location>
    <ligand>
        <name>substrate</name>
    </ligand>
</feature>
<sequence length="176" mass="20638">MKSTNLILTGFMGSGKSTVGRILAKELNTFFLDTDLLIENFENKSINEIFEDDGEKIFREKERYCFEWIKKNVTNTVISVGGGFPVYIPEIKEAGVVVYLKVGFEDIVKRMNKREIKKRPLFQDIKKAKELFEKRAKIYEELADFIVENKDLKKSVETIKEYYENFKLQYQSNFAD</sequence>
<dbReference type="AlphaFoldDB" id="A0A292YC50"/>
<comment type="cofactor">
    <cofactor evidence="7">
        <name>Mg(2+)</name>
        <dbReference type="ChEBI" id="CHEBI:18420"/>
    </cofactor>
    <text evidence="7">Binds 1 Mg(2+) ion per subunit.</text>
</comment>